<comment type="function">
    <text evidence="8">NQR complex catalyzes the reduction of ubiquinone-1 to ubiquinol by two successive reactions, coupled with the transport of Na(+) ions from the cytoplasm to the periplasm. NqrA to NqrE are probably involved in the second step, the conversion of ubisemiquinone to ubiquinol.</text>
</comment>
<dbReference type="NCBIfam" id="NF003759">
    <property type="entry name" value="PRK05352.1-2"/>
    <property type="match status" value="1"/>
</dbReference>
<dbReference type="InterPro" id="IPR022615">
    <property type="entry name" value="NqrA_C_domain"/>
</dbReference>
<evidence type="ECO:0000259" key="9">
    <source>
        <dbReference type="Pfam" id="PF05896"/>
    </source>
</evidence>
<keyword evidence="5 8" id="KW-0406">Ion transport</keyword>
<evidence type="ECO:0000259" key="10">
    <source>
        <dbReference type="Pfam" id="PF11973"/>
    </source>
</evidence>
<dbReference type="EC" id="7.2.1.1" evidence="8"/>
<evidence type="ECO:0000256" key="8">
    <source>
        <dbReference type="HAMAP-Rule" id="MF_00425"/>
    </source>
</evidence>
<keyword evidence="4 8" id="KW-0915">Sodium</keyword>
<protein>
    <recommendedName>
        <fullName evidence="8">Na(+)-translocating NADH-quinone reductase subunit A</fullName>
        <shortName evidence="8">Na(+)-NQR subunit A</shortName>
        <shortName evidence="8">Na(+)-translocating NQR subunit A</shortName>
        <ecNumber evidence="8">7.2.1.1</ecNumber>
    </recommendedName>
    <alternativeName>
        <fullName evidence="8">NQR complex subunit A</fullName>
    </alternativeName>
    <alternativeName>
        <fullName evidence="8">NQR-1 subunit A</fullName>
    </alternativeName>
</protein>
<keyword evidence="1 8" id="KW-0813">Transport</keyword>
<evidence type="ECO:0000256" key="3">
    <source>
        <dbReference type="ARBA" id="ARBA00023027"/>
    </source>
</evidence>
<dbReference type="PANTHER" id="PTHR37839">
    <property type="entry name" value="NA(+)-TRANSLOCATING NADH-QUINONE REDUCTASE SUBUNIT A"/>
    <property type="match status" value="1"/>
</dbReference>
<dbReference type="GO" id="GO:0016655">
    <property type="term" value="F:oxidoreductase activity, acting on NAD(P)H, quinone or similar compound as acceptor"/>
    <property type="evidence" value="ECO:0007669"/>
    <property type="project" value="UniProtKB-UniRule"/>
</dbReference>
<dbReference type="RefSeq" id="WP_093307862.1">
    <property type="nucleotide sequence ID" value="NZ_FNYH01000001.1"/>
</dbReference>
<dbReference type="GO" id="GO:0006814">
    <property type="term" value="P:sodium ion transport"/>
    <property type="evidence" value="ECO:0007669"/>
    <property type="project" value="UniProtKB-UniRule"/>
</dbReference>
<dbReference type="NCBIfam" id="TIGR01936">
    <property type="entry name" value="nqrA"/>
    <property type="match status" value="1"/>
</dbReference>
<reference evidence="13" key="1">
    <citation type="submission" date="2016-10" db="EMBL/GenBank/DDBJ databases">
        <authorList>
            <person name="Varghese N."/>
            <person name="Submissions S."/>
        </authorList>
    </citation>
    <scope>NUCLEOTIDE SEQUENCE [LARGE SCALE GENOMIC DNA]</scope>
    <source>
        <strain evidence="13">DSM 7165</strain>
    </source>
</reference>
<accession>A0A1H6QHE5</accession>
<feature type="domain" description="NqrA second alpha/beta" evidence="11">
    <location>
        <begin position="115"/>
        <end position="258"/>
    </location>
</feature>
<evidence type="ECO:0000256" key="7">
    <source>
        <dbReference type="ARBA" id="ARBA00023201"/>
    </source>
</evidence>
<keyword evidence="13" id="KW-1185">Reference proteome</keyword>
<dbReference type="Pfam" id="PF24836">
    <property type="entry name" value="NQRA_2nd"/>
    <property type="match status" value="1"/>
</dbReference>
<evidence type="ECO:0000256" key="4">
    <source>
        <dbReference type="ARBA" id="ARBA00023053"/>
    </source>
</evidence>
<comment type="catalytic activity">
    <reaction evidence="8">
        <text>a ubiquinone + n Na(+)(in) + NADH + H(+) = a ubiquinol + n Na(+)(out) + NAD(+)</text>
        <dbReference type="Rhea" id="RHEA:47748"/>
        <dbReference type="Rhea" id="RHEA-COMP:9565"/>
        <dbReference type="Rhea" id="RHEA-COMP:9566"/>
        <dbReference type="ChEBI" id="CHEBI:15378"/>
        <dbReference type="ChEBI" id="CHEBI:16389"/>
        <dbReference type="ChEBI" id="CHEBI:17976"/>
        <dbReference type="ChEBI" id="CHEBI:29101"/>
        <dbReference type="ChEBI" id="CHEBI:57540"/>
        <dbReference type="ChEBI" id="CHEBI:57945"/>
        <dbReference type="EC" id="7.2.1.1"/>
    </reaction>
</comment>
<evidence type="ECO:0000256" key="1">
    <source>
        <dbReference type="ARBA" id="ARBA00022448"/>
    </source>
</evidence>
<feature type="domain" description="Na(+)-translocating NADH-quinone reductase subunit A C-terminal" evidence="10">
    <location>
        <begin position="263"/>
        <end position="312"/>
    </location>
</feature>
<organism evidence="12 13">
    <name type="scientific">Allopseudospirillum japonicum</name>
    <dbReference type="NCBI Taxonomy" id="64971"/>
    <lineage>
        <taxon>Bacteria</taxon>
        <taxon>Pseudomonadati</taxon>
        <taxon>Pseudomonadota</taxon>
        <taxon>Gammaproteobacteria</taxon>
        <taxon>Oceanospirillales</taxon>
        <taxon>Oceanospirillaceae</taxon>
        <taxon>Allopseudospirillum</taxon>
    </lineage>
</organism>
<dbReference type="InterPro" id="IPR056147">
    <property type="entry name" value="NQRA_N"/>
</dbReference>
<dbReference type="HAMAP" id="MF_00425">
    <property type="entry name" value="NqrA"/>
    <property type="match status" value="1"/>
</dbReference>
<dbReference type="Pfam" id="PF05896">
    <property type="entry name" value="NQRA_N"/>
    <property type="match status" value="1"/>
</dbReference>
<dbReference type="PANTHER" id="PTHR37839:SF1">
    <property type="entry name" value="NA(+)-TRANSLOCATING NADH-QUINONE REDUCTASE SUBUNIT A"/>
    <property type="match status" value="1"/>
</dbReference>
<sequence>MISIKRGLDLPITGAPEQSIDDAPRASHVAIVGPDYVGMKPTMEVQVGDKVKLGQVIFTDKKTPGVKYTAPASGEVVAINRGARRVLQSVVIRVDEQEEAISFTAYEAHQIVELTDAQVRENLIESGLWTALRTRPFSRVPAPDAKPHSIFVTAMDTHPLAADPAVIIAENAGDFEAGVQVLKHLTQGKVFVCKKAGADIPSWNSGQLVTEEFEGPHPAGLAGTHIHFLDPVSLEKQVWTIGYQDVIAVGQLFLTGQLNTQRIVALGGPLVTKPRLLRTRLGACLQELTSGELQEGVKARIISGSVFGGTHAHDALAYLGRYHQQVSVLEEGDKREFIGWLSLGKERHSVMGIYVSSWQGLPEKYAPNTSTNGSERAMVPVGNYEKIMPLDILPTQLLRSLIVGDIEMAMKLGCLELDEEDLALCTYVCPGKYEYGPILRDNLTLIEKEG</sequence>
<dbReference type="AlphaFoldDB" id="A0A1H6QHE5"/>
<keyword evidence="7 8" id="KW-0739">Sodium transport</keyword>
<keyword evidence="6 8" id="KW-0830">Ubiquinone</keyword>
<comment type="subunit">
    <text evidence="8">Composed of six subunits; NqrA, NqrB, NqrC, NqrD, NqrE and NqrF.</text>
</comment>
<dbReference type="InterPro" id="IPR056148">
    <property type="entry name" value="NQRA_2nd"/>
</dbReference>
<evidence type="ECO:0000256" key="2">
    <source>
        <dbReference type="ARBA" id="ARBA00022967"/>
    </source>
</evidence>
<evidence type="ECO:0000313" key="13">
    <source>
        <dbReference type="Proteomes" id="UP000242999"/>
    </source>
</evidence>
<dbReference type="Pfam" id="PF11973">
    <property type="entry name" value="NQRA_SLBB"/>
    <property type="match status" value="1"/>
</dbReference>
<proteinExistence type="inferred from homology"/>
<keyword evidence="3 8" id="KW-0520">NAD</keyword>
<comment type="similarity">
    <text evidence="8">Belongs to the NqrA family.</text>
</comment>
<dbReference type="InterPro" id="IPR008703">
    <property type="entry name" value="NqrA"/>
</dbReference>
<dbReference type="EMBL" id="FNYH01000001">
    <property type="protein sequence ID" value="SEI38412.1"/>
    <property type="molecule type" value="Genomic_DNA"/>
</dbReference>
<keyword evidence="2 8" id="KW-1278">Translocase</keyword>
<evidence type="ECO:0000313" key="12">
    <source>
        <dbReference type="EMBL" id="SEI38412.1"/>
    </source>
</evidence>
<evidence type="ECO:0000256" key="6">
    <source>
        <dbReference type="ARBA" id="ARBA00023075"/>
    </source>
</evidence>
<dbReference type="OrthoDB" id="9774536at2"/>
<name>A0A1H6QHE5_9GAMM</name>
<dbReference type="STRING" id="64971.SAMN05421831_101148"/>
<evidence type="ECO:0000259" key="11">
    <source>
        <dbReference type="Pfam" id="PF24836"/>
    </source>
</evidence>
<dbReference type="Proteomes" id="UP000242999">
    <property type="component" value="Unassembled WGS sequence"/>
</dbReference>
<feature type="domain" description="NqrA N-terminal barrel-sandwich hybrid" evidence="9">
    <location>
        <begin position="2"/>
        <end position="95"/>
    </location>
</feature>
<gene>
    <name evidence="8" type="primary">nqrA</name>
    <name evidence="12" type="ORF">SAMN05421831_101148</name>
</gene>
<evidence type="ECO:0000256" key="5">
    <source>
        <dbReference type="ARBA" id="ARBA00023065"/>
    </source>
</evidence>